<comment type="function">
    <text evidence="2">May be involved in the biosynthesis of molybdopterin.</text>
</comment>
<feature type="domain" description="MoaB/Mog" evidence="3">
    <location>
        <begin position="5"/>
        <end position="149"/>
    </location>
</feature>
<dbReference type="PANTHER" id="PTHR43232">
    <property type="entry name" value="MOLYBDENUM COFACTOR BIOSYNTHESIS PROTEIN B"/>
    <property type="match status" value="1"/>
</dbReference>
<comment type="pathway">
    <text evidence="2">Cofactor biosynthesis; molybdopterin biosynthesis.</text>
</comment>
<dbReference type="CDD" id="cd00886">
    <property type="entry name" value="MogA_MoaB"/>
    <property type="match status" value="1"/>
</dbReference>
<dbReference type="Pfam" id="PF00994">
    <property type="entry name" value="MoCF_biosynth"/>
    <property type="match status" value="1"/>
</dbReference>
<evidence type="ECO:0000256" key="2">
    <source>
        <dbReference type="PIRNR" id="PIRNR006443"/>
    </source>
</evidence>
<dbReference type="GO" id="GO:0005829">
    <property type="term" value="C:cytosol"/>
    <property type="evidence" value="ECO:0007669"/>
    <property type="project" value="TreeGrafter"/>
</dbReference>
<keyword evidence="2" id="KW-0501">Molybdenum cofactor biosynthesis</keyword>
<dbReference type="EMBL" id="CP012034">
    <property type="protein sequence ID" value="AKP67832.1"/>
    <property type="molecule type" value="Genomic_DNA"/>
</dbReference>
<accession>A0A0H4QIR1</accession>
<dbReference type="InterPro" id="IPR012245">
    <property type="entry name" value="MoaB"/>
</dbReference>
<proteinExistence type="inferred from homology"/>
<evidence type="ECO:0000313" key="4">
    <source>
        <dbReference type="EMBL" id="AKP67832.1"/>
    </source>
</evidence>
<dbReference type="Gene3D" id="3.40.980.10">
    <property type="entry name" value="MoaB/Mog-like domain"/>
    <property type="match status" value="1"/>
</dbReference>
<dbReference type="AlphaFoldDB" id="A0A0H4QIR1"/>
<dbReference type="Proteomes" id="UP000036106">
    <property type="component" value="Chromosome"/>
</dbReference>
<dbReference type="UniPathway" id="UPA00344"/>
<dbReference type="PATRIC" id="fig|1007676.4.peg.2027"/>
<dbReference type="InterPro" id="IPR001453">
    <property type="entry name" value="MoaB/Mog_dom"/>
</dbReference>
<dbReference type="SMART" id="SM00852">
    <property type="entry name" value="MoCF_biosynth"/>
    <property type="match status" value="1"/>
</dbReference>
<dbReference type="NCBIfam" id="TIGR00177">
    <property type="entry name" value="molyb_syn"/>
    <property type="match status" value="1"/>
</dbReference>
<dbReference type="RefSeq" id="WP_048705449.1">
    <property type="nucleotide sequence ID" value="NZ_CP012034.1"/>
</dbReference>
<sequence>MIDFGIITVSDTRTEETDKSGSYLQDKLTSEGHNFIQKYIVKDDSKQIMEAYNKLVGTNCKLILVNGGTGIAVRDVTIETLEPKFVKLIPGFGEYFRRISFDEIGTKALASGATAGITSSDQLCYLLPGSTNACKTALEQVILPDLTHLIKEITK</sequence>
<evidence type="ECO:0000256" key="1">
    <source>
        <dbReference type="ARBA" id="ARBA00015262"/>
    </source>
</evidence>
<name>A0A0H4QIR1_9LACO</name>
<dbReference type="KEGG" id="lgn:ABM34_10015"/>
<evidence type="ECO:0000259" key="3">
    <source>
        <dbReference type="SMART" id="SM00852"/>
    </source>
</evidence>
<dbReference type="GO" id="GO:0006777">
    <property type="term" value="P:Mo-molybdopterin cofactor biosynthetic process"/>
    <property type="evidence" value="ECO:0007669"/>
    <property type="project" value="UniProtKB-UniRule"/>
</dbReference>
<dbReference type="PANTHER" id="PTHR43232:SF2">
    <property type="entry name" value="MOLYBDENUM COFACTOR BIOSYNTHESIS PROTEIN B"/>
    <property type="match status" value="1"/>
</dbReference>
<organism evidence="4 5">
    <name type="scientific">Companilactobacillus ginsenosidimutans</name>
    <dbReference type="NCBI Taxonomy" id="1007676"/>
    <lineage>
        <taxon>Bacteria</taxon>
        <taxon>Bacillati</taxon>
        <taxon>Bacillota</taxon>
        <taxon>Bacilli</taxon>
        <taxon>Lactobacillales</taxon>
        <taxon>Lactobacillaceae</taxon>
        <taxon>Companilactobacillus</taxon>
    </lineage>
</organism>
<gene>
    <name evidence="4" type="ORF">ABM34_10015</name>
</gene>
<comment type="similarity">
    <text evidence="2">Belongs to the MoaB/Mog family.</text>
</comment>
<dbReference type="PIRSF" id="PIRSF006443">
    <property type="entry name" value="MoaB"/>
    <property type="match status" value="1"/>
</dbReference>
<protein>
    <recommendedName>
        <fullName evidence="1 2">Molybdenum cofactor biosynthesis protein B</fullName>
    </recommendedName>
</protein>
<keyword evidence="5" id="KW-1185">Reference proteome</keyword>
<dbReference type="InterPro" id="IPR036425">
    <property type="entry name" value="MoaB/Mog-like_dom_sf"/>
</dbReference>
<reference evidence="5" key="1">
    <citation type="submission" date="2015-07" db="EMBL/GenBank/DDBJ databases">
        <title>Lactobacillus ginsenosidimutans/EMML 3141/ whole genome sequencing.</title>
        <authorList>
            <person name="Kim M.K."/>
            <person name="Im W.-T."/>
            <person name="Srinivasan S."/>
            <person name="Lee J.-J."/>
        </authorList>
    </citation>
    <scope>NUCLEOTIDE SEQUENCE [LARGE SCALE GENOMIC DNA]</scope>
    <source>
        <strain evidence="5">EMML 3041</strain>
    </source>
</reference>
<evidence type="ECO:0000313" key="5">
    <source>
        <dbReference type="Proteomes" id="UP000036106"/>
    </source>
</evidence>
<dbReference type="SUPFAM" id="SSF53218">
    <property type="entry name" value="Molybdenum cofactor biosynthesis proteins"/>
    <property type="match status" value="1"/>
</dbReference>
<dbReference type="OrthoDB" id="9784492at2"/>
<dbReference type="STRING" id="1007676.ABM34_10015"/>